<accession>A0ABD3MKD9</accession>
<dbReference type="Proteomes" id="UP001530315">
    <property type="component" value="Unassembled WGS sequence"/>
</dbReference>
<evidence type="ECO:0000313" key="2">
    <source>
        <dbReference type="Proteomes" id="UP001530315"/>
    </source>
</evidence>
<protein>
    <submittedName>
        <fullName evidence="1">Uncharacterized protein</fullName>
    </submittedName>
</protein>
<dbReference type="EMBL" id="JALLAZ020001786">
    <property type="protein sequence ID" value="KAL3763982.1"/>
    <property type="molecule type" value="Genomic_DNA"/>
</dbReference>
<dbReference type="AlphaFoldDB" id="A0ABD3MKD9"/>
<comment type="caution">
    <text evidence="1">The sequence shown here is derived from an EMBL/GenBank/DDBJ whole genome shotgun (WGS) entry which is preliminary data.</text>
</comment>
<sequence length="30" mass="3339">MTIRPQSSLGVPFVKSPNDDDVFLGQQKFS</sequence>
<evidence type="ECO:0000313" key="1">
    <source>
        <dbReference type="EMBL" id="KAL3763982.1"/>
    </source>
</evidence>
<organism evidence="1 2">
    <name type="scientific">Stephanodiscus triporus</name>
    <dbReference type="NCBI Taxonomy" id="2934178"/>
    <lineage>
        <taxon>Eukaryota</taxon>
        <taxon>Sar</taxon>
        <taxon>Stramenopiles</taxon>
        <taxon>Ochrophyta</taxon>
        <taxon>Bacillariophyta</taxon>
        <taxon>Coscinodiscophyceae</taxon>
        <taxon>Thalassiosirophycidae</taxon>
        <taxon>Stephanodiscales</taxon>
        <taxon>Stephanodiscaceae</taxon>
        <taxon>Stephanodiscus</taxon>
    </lineage>
</organism>
<name>A0ABD3MKD9_9STRA</name>
<reference evidence="1 2" key="1">
    <citation type="submission" date="2024-10" db="EMBL/GenBank/DDBJ databases">
        <title>Updated reference genomes for cyclostephanoid diatoms.</title>
        <authorList>
            <person name="Roberts W.R."/>
            <person name="Alverson A.J."/>
        </authorList>
    </citation>
    <scope>NUCLEOTIDE SEQUENCE [LARGE SCALE GENOMIC DNA]</scope>
    <source>
        <strain evidence="1 2">AJA276-08</strain>
    </source>
</reference>
<keyword evidence="2" id="KW-1185">Reference proteome</keyword>
<proteinExistence type="predicted"/>
<gene>
    <name evidence="1" type="ORF">ACHAW5_007601</name>
</gene>